<protein>
    <recommendedName>
        <fullName evidence="1">F-box domain-containing protein</fullName>
    </recommendedName>
</protein>
<dbReference type="Pfam" id="PF12937">
    <property type="entry name" value="F-box-like"/>
    <property type="match status" value="1"/>
</dbReference>
<dbReference type="InterPro" id="IPR001810">
    <property type="entry name" value="F-box_dom"/>
</dbReference>
<sequence>MASSSSSESTVEEMRNWLELPPEVMATILQRLGAVNILTVAQTVCTTWRNICKDPAMWRTIDMQNSIDYPDMEYALEKIAKHAIDRSCGQLIDINIGYYCTDELLQYITDRTSYLRRLQLVCCYNISDEGFSEAAKKLPLLEELHLYDCSLSKEAIGTVGRCCPLLRSFKFNNHRFSRPQIGSDEEALAIAENMPELRHLQLFGNKITNNGLEAILDGCPHLESLDLRHCLKISLEGNMGKRLHEQIKDLRRPSDSIADYEFDSQIHDDDSFDDENPSEFSDIDVLSDDDEYYEFSGASDFSDYEGLAFD</sequence>
<dbReference type="Gene3D" id="1.20.1280.50">
    <property type="match status" value="1"/>
</dbReference>
<dbReference type="Pfam" id="PF24758">
    <property type="entry name" value="LRR_At5g56370"/>
    <property type="match status" value="1"/>
</dbReference>
<dbReference type="CDD" id="cd22164">
    <property type="entry name" value="F-box_AtSKIP19-like"/>
    <property type="match status" value="1"/>
</dbReference>
<dbReference type="AlphaFoldDB" id="A0A5J4ZKS6"/>
<dbReference type="PANTHER" id="PTHR38926">
    <property type="entry name" value="F-BOX DOMAIN CONTAINING PROTEIN, EXPRESSED"/>
    <property type="match status" value="1"/>
</dbReference>
<keyword evidence="3" id="KW-1185">Reference proteome</keyword>
<dbReference type="Proteomes" id="UP000325577">
    <property type="component" value="Linkage Group LG6"/>
</dbReference>
<dbReference type="OrthoDB" id="2095648at2759"/>
<name>A0A5J4ZKS6_9ASTE</name>
<dbReference type="SMART" id="SM00367">
    <property type="entry name" value="LRR_CC"/>
    <property type="match status" value="4"/>
</dbReference>
<reference evidence="2 3" key="1">
    <citation type="submission" date="2019-09" db="EMBL/GenBank/DDBJ databases">
        <title>A chromosome-level genome assembly of the Chinese tupelo Nyssa sinensis.</title>
        <authorList>
            <person name="Yang X."/>
            <person name="Kang M."/>
            <person name="Yang Y."/>
            <person name="Xiong H."/>
            <person name="Wang M."/>
            <person name="Zhang Z."/>
            <person name="Wang Z."/>
            <person name="Wu H."/>
            <person name="Ma T."/>
            <person name="Liu J."/>
            <person name="Xi Z."/>
        </authorList>
    </citation>
    <scope>NUCLEOTIDE SEQUENCE [LARGE SCALE GENOMIC DNA]</scope>
    <source>
        <strain evidence="2">J267</strain>
        <tissue evidence="2">Leaf</tissue>
    </source>
</reference>
<proteinExistence type="predicted"/>
<dbReference type="InterPro" id="IPR055411">
    <property type="entry name" value="LRR_FXL15/At3g58940/PEG3-like"/>
</dbReference>
<gene>
    <name evidence="2" type="ORF">F0562_013702</name>
</gene>
<dbReference type="PANTHER" id="PTHR38926:SF2">
    <property type="entry name" value="F-BOX_LRR-REPEAT PROTEIN 21-RELATED"/>
    <property type="match status" value="1"/>
</dbReference>
<dbReference type="InterPro" id="IPR001611">
    <property type="entry name" value="Leu-rich_rpt"/>
</dbReference>
<evidence type="ECO:0000313" key="2">
    <source>
        <dbReference type="EMBL" id="KAA8519423.1"/>
    </source>
</evidence>
<dbReference type="Gene3D" id="3.80.10.10">
    <property type="entry name" value="Ribonuclease Inhibitor"/>
    <property type="match status" value="1"/>
</dbReference>
<dbReference type="InterPro" id="IPR032675">
    <property type="entry name" value="LRR_dom_sf"/>
</dbReference>
<organism evidence="2 3">
    <name type="scientific">Nyssa sinensis</name>
    <dbReference type="NCBI Taxonomy" id="561372"/>
    <lineage>
        <taxon>Eukaryota</taxon>
        <taxon>Viridiplantae</taxon>
        <taxon>Streptophyta</taxon>
        <taxon>Embryophyta</taxon>
        <taxon>Tracheophyta</taxon>
        <taxon>Spermatophyta</taxon>
        <taxon>Magnoliopsida</taxon>
        <taxon>eudicotyledons</taxon>
        <taxon>Gunneridae</taxon>
        <taxon>Pentapetalae</taxon>
        <taxon>asterids</taxon>
        <taxon>Cornales</taxon>
        <taxon>Nyssaceae</taxon>
        <taxon>Nyssa</taxon>
    </lineage>
</organism>
<feature type="domain" description="F-box" evidence="1">
    <location>
        <begin position="14"/>
        <end position="61"/>
    </location>
</feature>
<accession>A0A5J4ZKS6</accession>
<dbReference type="Pfam" id="PF13516">
    <property type="entry name" value="LRR_6"/>
    <property type="match status" value="2"/>
</dbReference>
<evidence type="ECO:0000313" key="3">
    <source>
        <dbReference type="Proteomes" id="UP000325577"/>
    </source>
</evidence>
<dbReference type="PROSITE" id="PS50181">
    <property type="entry name" value="FBOX"/>
    <property type="match status" value="1"/>
</dbReference>
<dbReference type="EMBL" id="CM018049">
    <property type="protein sequence ID" value="KAA8519423.1"/>
    <property type="molecule type" value="Genomic_DNA"/>
</dbReference>
<dbReference type="InterPro" id="IPR006553">
    <property type="entry name" value="Leu-rich_rpt_Cys-con_subtyp"/>
</dbReference>
<evidence type="ECO:0000259" key="1">
    <source>
        <dbReference type="PROSITE" id="PS50181"/>
    </source>
</evidence>
<dbReference type="SUPFAM" id="SSF52047">
    <property type="entry name" value="RNI-like"/>
    <property type="match status" value="1"/>
</dbReference>